<feature type="transmembrane region" description="Helical" evidence="9">
    <location>
        <begin position="311"/>
        <end position="335"/>
    </location>
</feature>
<dbReference type="OrthoDB" id="6063770at2759"/>
<keyword evidence="2 9" id="KW-0812">Transmembrane</keyword>
<dbReference type="AlphaFoldDB" id="A0A8B6E6U4"/>
<evidence type="ECO:0000259" key="10">
    <source>
        <dbReference type="PROSITE" id="PS50262"/>
    </source>
</evidence>
<keyword evidence="5 9" id="KW-0472">Membrane</keyword>
<feature type="domain" description="G-protein coupled receptors family 1 profile" evidence="10">
    <location>
        <begin position="49"/>
        <end position="372"/>
    </location>
</feature>
<dbReference type="PROSITE" id="PS50262">
    <property type="entry name" value="G_PROTEIN_RECEP_F1_2"/>
    <property type="match status" value="1"/>
</dbReference>
<name>A0A8B6E6U4_MYTGA</name>
<dbReference type="SUPFAM" id="SSF81321">
    <property type="entry name" value="Family A G protein-coupled receptor-like"/>
    <property type="match status" value="1"/>
</dbReference>
<evidence type="ECO:0000256" key="1">
    <source>
        <dbReference type="ARBA" id="ARBA00004141"/>
    </source>
</evidence>
<dbReference type="CDD" id="cd00637">
    <property type="entry name" value="7tm_classA_rhodopsin-like"/>
    <property type="match status" value="1"/>
</dbReference>
<dbReference type="GO" id="GO:0004930">
    <property type="term" value="F:G protein-coupled receptor activity"/>
    <property type="evidence" value="ECO:0007669"/>
    <property type="project" value="UniProtKB-KW"/>
</dbReference>
<keyword evidence="3 9" id="KW-1133">Transmembrane helix</keyword>
<proteinExistence type="predicted"/>
<accession>A0A8B6E6U4</accession>
<organism evidence="11 12">
    <name type="scientific">Mytilus galloprovincialis</name>
    <name type="common">Mediterranean mussel</name>
    <dbReference type="NCBI Taxonomy" id="29158"/>
    <lineage>
        <taxon>Eukaryota</taxon>
        <taxon>Metazoa</taxon>
        <taxon>Spiralia</taxon>
        <taxon>Lophotrochozoa</taxon>
        <taxon>Mollusca</taxon>
        <taxon>Bivalvia</taxon>
        <taxon>Autobranchia</taxon>
        <taxon>Pteriomorphia</taxon>
        <taxon>Mytilida</taxon>
        <taxon>Mytiloidea</taxon>
        <taxon>Mytilidae</taxon>
        <taxon>Mytilinae</taxon>
        <taxon>Mytilus</taxon>
    </lineage>
</organism>
<dbReference type="Gene3D" id="1.20.1070.10">
    <property type="entry name" value="Rhodopsin 7-helix transmembrane proteins"/>
    <property type="match status" value="1"/>
</dbReference>
<evidence type="ECO:0000256" key="4">
    <source>
        <dbReference type="ARBA" id="ARBA00023040"/>
    </source>
</evidence>
<dbReference type="PANTHER" id="PTHR24243">
    <property type="entry name" value="G-PROTEIN COUPLED RECEPTOR"/>
    <property type="match status" value="1"/>
</dbReference>
<feature type="transmembrane region" description="Helical" evidence="9">
    <location>
        <begin position="198"/>
        <end position="228"/>
    </location>
</feature>
<dbReference type="Proteomes" id="UP000596742">
    <property type="component" value="Unassembled WGS sequence"/>
</dbReference>
<feature type="region of interest" description="Disordered" evidence="8">
    <location>
        <begin position="268"/>
        <end position="301"/>
    </location>
</feature>
<feature type="compositionally biased region" description="Low complexity" evidence="8">
    <location>
        <begin position="284"/>
        <end position="297"/>
    </location>
</feature>
<dbReference type="PRINTS" id="PR00237">
    <property type="entry name" value="GPCRRHODOPSN"/>
</dbReference>
<keyword evidence="4" id="KW-0297">G-protein coupled receptor</keyword>
<gene>
    <name evidence="11" type="ORF">MGAL_10B011812</name>
</gene>
<keyword evidence="12" id="KW-1185">Reference proteome</keyword>
<dbReference type="EMBL" id="UYJE01004653">
    <property type="protein sequence ID" value="VDI30111.1"/>
    <property type="molecule type" value="Genomic_DNA"/>
</dbReference>
<evidence type="ECO:0000256" key="6">
    <source>
        <dbReference type="ARBA" id="ARBA00023170"/>
    </source>
</evidence>
<sequence>MDIELKFFDSDTMNRTTYDKLSEWNNELIQHYIINDVILGIYLILGTSGNAVVVLVYAFRMNKKKDDRYFIPFLAVVDLLACVCRSSLELAMNFNPVRFQGSVLCKAVWFPTNVTAIASIFLLLVIAIQRYLKVCRPFGQQMTLTCKRFSLIVCIFVAVSVSAPLIVFNDEIEVINPETNVTGYVCDTDVKSHYGQGFLAYIIFASACSLILMVALTILNICIGRTIFKQFRAKHRRKSCNNVISRHKVSVCAQSDLLNVDPDVSLSDTETSFKPQKNSSQGAQNNSQTNINSSTESDTQNRSTMSFSHRYSIMFMAIGVAFIISYSPRLILLFITLHDPKFFGKISQTNLTILSVIREMNVVNNVVNPFIYGFFDHTFRKETRKICFKVN</sequence>
<evidence type="ECO:0000256" key="8">
    <source>
        <dbReference type="SAM" id="MobiDB-lite"/>
    </source>
</evidence>
<evidence type="ECO:0000256" key="9">
    <source>
        <dbReference type="SAM" id="Phobius"/>
    </source>
</evidence>
<comment type="subcellular location">
    <subcellularLocation>
        <location evidence="1">Membrane</location>
        <topology evidence="1">Multi-pass membrane protein</topology>
    </subcellularLocation>
</comment>
<feature type="transmembrane region" description="Helical" evidence="9">
    <location>
        <begin position="69"/>
        <end position="88"/>
    </location>
</feature>
<evidence type="ECO:0000313" key="11">
    <source>
        <dbReference type="EMBL" id="VDI30111.1"/>
    </source>
</evidence>
<feature type="transmembrane region" description="Helical" evidence="9">
    <location>
        <begin position="108"/>
        <end position="128"/>
    </location>
</feature>
<evidence type="ECO:0000256" key="5">
    <source>
        <dbReference type="ARBA" id="ARBA00023136"/>
    </source>
</evidence>
<dbReference type="InterPro" id="IPR000276">
    <property type="entry name" value="GPCR_Rhodpsn"/>
</dbReference>
<dbReference type="InterPro" id="IPR017452">
    <property type="entry name" value="GPCR_Rhodpsn_7TM"/>
</dbReference>
<protein>
    <submittedName>
        <fullName evidence="11">Cholecystokinin A receptor</fullName>
    </submittedName>
</protein>
<evidence type="ECO:0000256" key="7">
    <source>
        <dbReference type="ARBA" id="ARBA00023224"/>
    </source>
</evidence>
<dbReference type="PANTHER" id="PTHR24243:SF208">
    <property type="entry name" value="PYROKININ-1 RECEPTOR"/>
    <property type="match status" value="1"/>
</dbReference>
<keyword evidence="7" id="KW-0807">Transducer</keyword>
<evidence type="ECO:0000256" key="3">
    <source>
        <dbReference type="ARBA" id="ARBA00022989"/>
    </source>
</evidence>
<comment type="caution">
    <text evidence="11">The sequence shown here is derived from an EMBL/GenBank/DDBJ whole genome shotgun (WGS) entry which is preliminary data.</text>
</comment>
<feature type="transmembrane region" description="Helical" evidence="9">
    <location>
        <begin position="149"/>
        <end position="168"/>
    </location>
</feature>
<feature type="compositionally biased region" description="Polar residues" evidence="8">
    <location>
        <begin position="268"/>
        <end position="283"/>
    </location>
</feature>
<dbReference type="GO" id="GO:0016020">
    <property type="term" value="C:membrane"/>
    <property type="evidence" value="ECO:0007669"/>
    <property type="project" value="UniProtKB-SubCell"/>
</dbReference>
<reference evidence="11" key="1">
    <citation type="submission" date="2018-11" db="EMBL/GenBank/DDBJ databases">
        <authorList>
            <person name="Alioto T."/>
            <person name="Alioto T."/>
        </authorList>
    </citation>
    <scope>NUCLEOTIDE SEQUENCE</scope>
</reference>
<evidence type="ECO:0000256" key="2">
    <source>
        <dbReference type="ARBA" id="ARBA00022692"/>
    </source>
</evidence>
<evidence type="ECO:0000313" key="12">
    <source>
        <dbReference type="Proteomes" id="UP000596742"/>
    </source>
</evidence>
<keyword evidence="6 11" id="KW-0675">Receptor</keyword>
<feature type="transmembrane region" description="Helical" evidence="9">
    <location>
        <begin position="37"/>
        <end position="57"/>
    </location>
</feature>
<dbReference type="Pfam" id="PF00001">
    <property type="entry name" value="7tm_1"/>
    <property type="match status" value="1"/>
</dbReference>